<accession>A0ABV3S203</accession>
<organism evidence="1 2">
    <name type="scientific">Leuconostoc aquikimchii</name>
    <dbReference type="NCBI Taxonomy" id="3236804"/>
    <lineage>
        <taxon>Bacteria</taxon>
        <taxon>Bacillati</taxon>
        <taxon>Bacillota</taxon>
        <taxon>Bacilli</taxon>
        <taxon>Lactobacillales</taxon>
        <taxon>Lactobacillaceae</taxon>
        <taxon>Leuconostoc</taxon>
    </lineage>
</organism>
<evidence type="ECO:0000313" key="1">
    <source>
        <dbReference type="EMBL" id="MEX0380449.1"/>
    </source>
</evidence>
<proteinExistence type="predicted"/>
<protein>
    <submittedName>
        <fullName evidence="1">Uncharacterized protein</fullName>
    </submittedName>
</protein>
<gene>
    <name evidence="1" type="ORF">AB3K24_03675</name>
</gene>
<name>A0ABV3S203_9LACO</name>
<dbReference type="EMBL" id="JBFPER010000001">
    <property type="protein sequence ID" value="MEX0380449.1"/>
    <property type="molecule type" value="Genomic_DNA"/>
</dbReference>
<sequence length="62" mass="7454">MAKGYEIRAEEQGWLDSFNNYFDYQYKNNGHVLDSDFEQVRDNINYFNNMVAHGEAIELWEN</sequence>
<evidence type="ECO:0000313" key="2">
    <source>
        <dbReference type="Proteomes" id="UP001556617"/>
    </source>
</evidence>
<dbReference type="Proteomes" id="UP001556617">
    <property type="component" value="Unassembled WGS sequence"/>
</dbReference>
<comment type="caution">
    <text evidence="1">The sequence shown here is derived from an EMBL/GenBank/DDBJ whole genome shotgun (WGS) entry which is preliminary data.</text>
</comment>
<keyword evidence="2" id="KW-1185">Reference proteome</keyword>
<reference evidence="1 2" key="1">
    <citation type="submission" date="2024-07" db="EMBL/GenBank/DDBJ databases">
        <authorList>
            <person name="Yun M."/>
        </authorList>
    </citation>
    <scope>NUCLEOTIDE SEQUENCE [LARGE SCALE GENOMIC DNA]</scope>
    <source>
        <strain evidence="1 2">MS01</strain>
    </source>
</reference>
<dbReference type="RefSeq" id="WP_367973854.1">
    <property type="nucleotide sequence ID" value="NZ_JBFPER010000001.1"/>
</dbReference>